<accession>A0A383WDN6</accession>
<evidence type="ECO:0000256" key="3">
    <source>
        <dbReference type="ARBA" id="ARBA00023110"/>
    </source>
</evidence>
<evidence type="ECO:0000256" key="1">
    <source>
        <dbReference type="ARBA" id="ARBA00000971"/>
    </source>
</evidence>
<dbReference type="PANTHER" id="PTHR45779:SF6">
    <property type="entry name" value="PEPTIDYL-PROLYL CIS-TRANS ISOMERASE FKBP15-1"/>
    <property type="match status" value="1"/>
</dbReference>
<dbReference type="InterPro" id="IPR046357">
    <property type="entry name" value="PPIase_dom_sf"/>
</dbReference>
<dbReference type="Proteomes" id="UP000256970">
    <property type="component" value="Unassembled WGS sequence"/>
</dbReference>
<dbReference type="PANTHER" id="PTHR45779">
    <property type="entry name" value="PEPTIDYLPROLYL ISOMERASE"/>
    <property type="match status" value="1"/>
</dbReference>
<gene>
    <name evidence="6" type="ORF">BQ4739_LOCUS15420</name>
</gene>
<evidence type="ECO:0000313" key="7">
    <source>
        <dbReference type="Proteomes" id="UP000256970"/>
    </source>
</evidence>
<keyword evidence="3 5" id="KW-0697">Rotamase</keyword>
<dbReference type="SUPFAM" id="SSF54534">
    <property type="entry name" value="FKBP-like"/>
    <property type="match status" value="1"/>
</dbReference>
<keyword evidence="4 5" id="KW-0413">Isomerase</keyword>
<name>A0A383WDN6_TETOB</name>
<dbReference type="GO" id="GO:0003755">
    <property type="term" value="F:peptidyl-prolyl cis-trans isomerase activity"/>
    <property type="evidence" value="ECO:0007669"/>
    <property type="project" value="UniProtKB-KW"/>
</dbReference>
<keyword evidence="7" id="KW-1185">Reference proteome</keyword>
<evidence type="ECO:0000256" key="2">
    <source>
        <dbReference type="ARBA" id="ARBA00013194"/>
    </source>
</evidence>
<dbReference type="InterPro" id="IPR044609">
    <property type="entry name" value="FKBP2/11"/>
</dbReference>
<proteinExistence type="predicted"/>
<evidence type="ECO:0000256" key="4">
    <source>
        <dbReference type="ARBA" id="ARBA00023235"/>
    </source>
</evidence>
<dbReference type="FunFam" id="3.10.50.40:FF:000006">
    <property type="entry name" value="Peptidyl-prolyl cis-trans isomerase"/>
    <property type="match status" value="1"/>
</dbReference>
<evidence type="ECO:0000256" key="5">
    <source>
        <dbReference type="PROSITE-ProRule" id="PRU00277"/>
    </source>
</evidence>
<dbReference type="InterPro" id="IPR001179">
    <property type="entry name" value="PPIase_FKBP_dom"/>
</dbReference>
<dbReference type="AlphaFoldDB" id="A0A383WDN6"/>
<dbReference type="GO" id="GO:0005783">
    <property type="term" value="C:endoplasmic reticulum"/>
    <property type="evidence" value="ECO:0007669"/>
    <property type="project" value="TreeGrafter"/>
</dbReference>
<dbReference type="PROSITE" id="PS50059">
    <property type="entry name" value="FKBP_PPIASE"/>
    <property type="match status" value="1"/>
</dbReference>
<dbReference type="STRING" id="3088.A0A383WDN6"/>
<evidence type="ECO:0000313" key="6">
    <source>
        <dbReference type="EMBL" id="SZX75114.1"/>
    </source>
</evidence>
<dbReference type="Gene3D" id="3.10.50.40">
    <property type="match status" value="1"/>
</dbReference>
<dbReference type="Pfam" id="PF00254">
    <property type="entry name" value="FKBP_C"/>
    <property type="match status" value="1"/>
</dbReference>
<protein>
    <recommendedName>
        <fullName evidence="2 5">peptidylprolyl isomerase</fullName>
        <ecNumber evidence="2 5">5.2.1.8</ecNumber>
    </recommendedName>
</protein>
<reference evidence="6 7" key="1">
    <citation type="submission" date="2016-10" db="EMBL/GenBank/DDBJ databases">
        <authorList>
            <person name="Cai Z."/>
        </authorList>
    </citation>
    <scope>NUCLEOTIDE SEQUENCE [LARGE SCALE GENOMIC DNA]</scope>
</reference>
<organism evidence="6 7">
    <name type="scientific">Tetradesmus obliquus</name>
    <name type="common">Green alga</name>
    <name type="synonym">Acutodesmus obliquus</name>
    <dbReference type="NCBI Taxonomy" id="3088"/>
    <lineage>
        <taxon>Eukaryota</taxon>
        <taxon>Viridiplantae</taxon>
        <taxon>Chlorophyta</taxon>
        <taxon>core chlorophytes</taxon>
        <taxon>Chlorophyceae</taxon>
        <taxon>CS clade</taxon>
        <taxon>Sphaeropleales</taxon>
        <taxon>Scenedesmaceae</taxon>
        <taxon>Tetradesmus</taxon>
    </lineage>
</organism>
<dbReference type="OrthoDB" id="1902587at2759"/>
<sequence>MKLATFTCLLLLAAASAVYAEEKDVTELKIETTHKPKKCSKKAKSGDKVSVHYTGKLVNGKQFDSSIPRGQPFDFVLGAGNVIKGWDEGIKGMCVGEKRILRIPPAMGYGDRGAGADIPGGATLIFETELVDVESDDDDYADPDEEEL</sequence>
<dbReference type="EMBL" id="FNXT01001225">
    <property type="protein sequence ID" value="SZX75114.1"/>
    <property type="molecule type" value="Genomic_DNA"/>
</dbReference>
<comment type="catalytic activity">
    <reaction evidence="1 5">
        <text>[protein]-peptidylproline (omega=180) = [protein]-peptidylproline (omega=0)</text>
        <dbReference type="Rhea" id="RHEA:16237"/>
        <dbReference type="Rhea" id="RHEA-COMP:10747"/>
        <dbReference type="Rhea" id="RHEA-COMP:10748"/>
        <dbReference type="ChEBI" id="CHEBI:83833"/>
        <dbReference type="ChEBI" id="CHEBI:83834"/>
        <dbReference type="EC" id="5.2.1.8"/>
    </reaction>
</comment>
<dbReference type="EC" id="5.2.1.8" evidence="2 5"/>